<keyword evidence="5" id="KW-1185">Reference proteome</keyword>
<evidence type="ECO:0000256" key="2">
    <source>
        <dbReference type="ARBA" id="ARBA00009761"/>
    </source>
</evidence>
<evidence type="ECO:0000313" key="4">
    <source>
        <dbReference type="EnsemblMetazoa" id="SCAU014661-PA"/>
    </source>
</evidence>
<dbReference type="CDD" id="cd04479">
    <property type="entry name" value="RPA3"/>
    <property type="match status" value="1"/>
</dbReference>
<reference evidence="4" key="1">
    <citation type="submission" date="2020-05" db="UniProtKB">
        <authorList>
            <consortium name="EnsemblMetazoa"/>
        </authorList>
    </citation>
    <scope>IDENTIFICATION</scope>
    <source>
        <strain evidence="4">USDA</strain>
    </source>
</reference>
<proteinExistence type="inferred from homology"/>
<sequence length="111" mass="12263">MAFEERIHVNGSMLRQFAGQNISIILCVEDKAGMNLSASSTDDQRITVLLPESITASKGDWVEVIGRPSGPTAVKAKEVICLKGDNADFDKEAYNMMVQFMNNCKEIYRCG</sequence>
<protein>
    <recommendedName>
        <fullName evidence="6">Replication factor A protein 3</fullName>
    </recommendedName>
</protein>
<dbReference type="GO" id="GO:0003684">
    <property type="term" value="F:damaged DNA binding"/>
    <property type="evidence" value="ECO:0007669"/>
    <property type="project" value="TreeGrafter"/>
</dbReference>
<dbReference type="STRING" id="35570.A0A1I8Q7R4"/>
<dbReference type="SUPFAM" id="SSF50249">
    <property type="entry name" value="Nucleic acid-binding proteins"/>
    <property type="match status" value="1"/>
</dbReference>
<evidence type="ECO:0000256" key="3">
    <source>
        <dbReference type="ARBA" id="ARBA00023242"/>
    </source>
</evidence>
<comment type="similarity">
    <text evidence="2">Belongs to the replication factor A protein 3 family.</text>
</comment>
<comment type="subcellular location">
    <subcellularLocation>
        <location evidence="1">Nucleus</location>
    </subcellularLocation>
</comment>
<dbReference type="KEGG" id="scac:106089162"/>
<dbReference type="GO" id="GO:0035861">
    <property type="term" value="C:site of double-strand break"/>
    <property type="evidence" value="ECO:0007669"/>
    <property type="project" value="TreeGrafter"/>
</dbReference>
<dbReference type="Gene3D" id="2.40.50.140">
    <property type="entry name" value="Nucleic acid-binding proteins"/>
    <property type="match status" value="1"/>
</dbReference>
<dbReference type="GO" id="GO:0000724">
    <property type="term" value="P:double-strand break repair via homologous recombination"/>
    <property type="evidence" value="ECO:0007669"/>
    <property type="project" value="TreeGrafter"/>
</dbReference>
<evidence type="ECO:0000256" key="1">
    <source>
        <dbReference type="ARBA" id="ARBA00004123"/>
    </source>
</evidence>
<dbReference type="EnsemblMetazoa" id="SCAU014661-RA">
    <property type="protein sequence ID" value="SCAU014661-PA"/>
    <property type="gene ID" value="SCAU014661"/>
</dbReference>
<dbReference type="OrthoDB" id="188186at2759"/>
<dbReference type="Pfam" id="PF08661">
    <property type="entry name" value="Rep_fac-A_3"/>
    <property type="match status" value="1"/>
</dbReference>
<dbReference type="GO" id="GO:0006284">
    <property type="term" value="P:base-excision repair"/>
    <property type="evidence" value="ECO:0007669"/>
    <property type="project" value="TreeGrafter"/>
</dbReference>
<dbReference type="GO" id="GO:0006260">
    <property type="term" value="P:DNA replication"/>
    <property type="evidence" value="ECO:0007669"/>
    <property type="project" value="InterPro"/>
</dbReference>
<dbReference type="AlphaFoldDB" id="A0A1I8Q7R4"/>
<dbReference type="GO" id="GO:0006289">
    <property type="term" value="P:nucleotide-excision repair"/>
    <property type="evidence" value="ECO:0007669"/>
    <property type="project" value="TreeGrafter"/>
</dbReference>
<dbReference type="GO" id="GO:0006298">
    <property type="term" value="P:mismatch repair"/>
    <property type="evidence" value="ECO:0007669"/>
    <property type="project" value="TreeGrafter"/>
</dbReference>
<name>A0A1I8Q7R4_STOCA</name>
<dbReference type="PANTHER" id="PTHR15114">
    <property type="entry name" value="REPLICATION PROTEIN A3"/>
    <property type="match status" value="1"/>
</dbReference>
<dbReference type="PANTHER" id="PTHR15114:SF1">
    <property type="entry name" value="REPLICATION PROTEIN A 14 KDA SUBUNIT"/>
    <property type="match status" value="1"/>
</dbReference>
<organism evidence="4 5">
    <name type="scientific">Stomoxys calcitrans</name>
    <name type="common">Stable fly</name>
    <name type="synonym">Conops calcitrans</name>
    <dbReference type="NCBI Taxonomy" id="35570"/>
    <lineage>
        <taxon>Eukaryota</taxon>
        <taxon>Metazoa</taxon>
        <taxon>Ecdysozoa</taxon>
        <taxon>Arthropoda</taxon>
        <taxon>Hexapoda</taxon>
        <taxon>Insecta</taxon>
        <taxon>Pterygota</taxon>
        <taxon>Neoptera</taxon>
        <taxon>Endopterygota</taxon>
        <taxon>Diptera</taxon>
        <taxon>Brachycera</taxon>
        <taxon>Muscomorpha</taxon>
        <taxon>Muscoidea</taxon>
        <taxon>Muscidae</taxon>
        <taxon>Stomoxys</taxon>
    </lineage>
</organism>
<evidence type="ECO:0008006" key="6">
    <source>
        <dbReference type="Google" id="ProtNLM"/>
    </source>
</evidence>
<dbReference type="InterPro" id="IPR012340">
    <property type="entry name" value="NA-bd_OB-fold"/>
</dbReference>
<gene>
    <name evidence="4" type="primary">106089162</name>
</gene>
<dbReference type="GO" id="GO:0005662">
    <property type="term" value="C:DNA replication factor A complex"/>
    <property type="evidence" value="ECO:0007669"/>
    <property type="project" value="TreeGrafter"/>
</dbReference>
<accession>A0A1I8Q7R4</accession>
<dbReference type="GO" id="GO:0003697">
    <property type="term" value="F:single-stranded DNA binding"/>
    <property type="evidence" value="ECO:0007669"/>
    <property type="project" value="TreeGrafter"/>
</dbReference>
<keyword evidence="3" id="KW-0539">Nucleus</keyword>
<dbReference type="InterPro" id="IPR013970">
    <property type="entry name" value="Rfa2"/>
</dbReference>
<evidence type="ECO:0000313" key="5">
    <source>
        <dbReference type="Proteomes" id="UP000095300"/>
    </source>
</evidence>
<dbReference type="Proteomes" id="UP000095300">
    <property type="component" value="Unassembled WGS sequence"/>
</dbReference>
<dbReference type="VEuPathDB" id="VectorBase:SCAU014661"/>